<organism evidence="2 3">
    <name type="scientific">Diabrotica balteata</name>
    <name type="common">Banded cucumber beetle</name>
    <dbReference type="NCBI Taxonomy" id="107213"/>
    <lineage>
        <taxon>Eukaryota</taxon>
        <taxon>Metazoa</taxon>
        <taxon>Ecdysozoa</taxon>
        <taxon>Arthropoda</taxon>
        <taxon>Hexapoda</taxon>
        <taxon>Insecta</taxon>
        <taxon>Pterygota</taxon>
        <taxon>Neoptera</taxon>
        <taxon>Endopterygota</taxon>
        <taxon>Coleoptera</taxon>
        <taxon>Polyphaga</taxon>
        <taxon>Cucujiformia</taxon>
        <taxon>Chrysomeloidea</taxon>
        <taxon>Chrysomelidae</taxon>
        <taxon>Galerucinae</taxon>
        <taxon>Diabroticina</taxon>
        <taxon>Diabroticites</taxon>
        <taxon>Diabrotica</taxon>
    </lineage>
</organism>
<protein>
    <recommendedName>
        <fullName evidence="4">Protein rolling stone</fullName>
    </recommendedName>
</protein>
<keyword evidence="1" id="KW-0472">Membrane</keyword>
<sequence>MLTPFWRDHFALKNFYLLHDDPNVFITSQWQRNKTEPNIKYLIYRTIVMLIFFITWIISIIEGSGSGKYPIYLTNWGYTGCTIQALIGFLMLFMAVLASKYKSMYSTKEKALKLYPVYWLLNTVATPTAFAITTIYWSVIYNPKKVTTPAINYFVHGNNTVMMFLDLWIVGHPIRLLHVIYTVILGFTYTIFTLIYYSAGGTNKDGFTFIYKIVDWTKPGPTVGTCFGVIVFLIILHLLMFLFSSWRRSLQEKYCGKEVNVTIKDSKQQAAYVNEAMSNDIV</sequence>
<proteinExistence type="predicted"/>
<feature type="transmembrane region" description="Helical" evidence="1">
    <location>
        <begin position="76"/>
        <end position="97"/>
    </location>
</feature>
<keyword evidence="3" id="KW-1185">Reference proteome</keyword>
<evidence type="ECO:0000313" key="2">
    <source>
        <dbReference type="EMBL" id="CAG9828626.1"/>
    </source>
</evidence>
<dbReference type="Pfam" id="PF21534">
    <property type="entry name" value="Rost"/>
    <property type="match status" value="1"/>
</dbReference>
<dbReference type="Proteomes" id="UP001153709">
    <property type="component" value="Chromosome 10"/>
</dbReference>
<feature type="transmembrane region" description="Helical" evidence="1">
    <location>
        <begin position="151"/>
        <end position="169"/>
    </location>
</feature>
<reference evidence="2" key="1">
    <citation type="submission" date="2022-01" db="EMBL/GenBank/DDBJ databases">
        <authorList>
            <person name="King R."/>
        </authorList>
    </citation>
    <scope>NUCLEOTIDE SEQUENCE</scope>
</reference>
<keyword evidence="1" id="KW-0812">Transmembrane</keyword>
<feature type="transmembrane region" description="Helical" evidence="1">
    <location>
        <begin position="219"/>
        <end position="243"/>
    </location>
</feature>
<gene>
    <name evidence="2" type="ORF">DIABBA_LOCUS2533</name>
</gene>
<dbReference type="InterPro" id="IPR049352">
    <property type="entry name" value="Rost"/>
</dbReference>
<evidence type="ECO:0000313" key="3">
    <source>
        <dbReference type="Proteomes" id="UP001153709"/>
    </source>
</evidence>
<dbReference type="PANTHER" id="PTHR12242:SF49">
    <property type="entry name" value="HEADBUTT, ISOFORM E"/>
    <property type="match status" value="1"/>
</dbReference>
<feature type="transmembrane region" description="Helical" evidence="1">
    <location>
        <begin position="117"/>
        <end position="139"/>
    </location>
</feature>
<dbReference type="PANTHER" id="PTHR12242">
    <property type="entry name" value="OS02G0130600 PROTEIN-RELATED"/>
    <property type="match status" value="1"/>
</dbReference>
<evidence type="ECO:0008006" key="4">
    <source>
        <dbReference type="Google" id="ProtNLM"/>
    </source>
</evidence>
<dbReference type="AlphaFoldDB" id="A0A9N9SNY5"/>
<accession>A0A9N9SNY5</accession>
<name>A0A9N9SNY5_DIABA</name>
<dbReference type="GO" id="GO:0016020">
    <property type="term" value="C:membrane"/>
    <property type="evidence" value="ECO:0007669"/>
    <property type="project" value="TreeGrafter"/>
</dbReference>
<feature type="transmembrane region" description="Helical" evidence="1">
    <location>
        <begin position="176"/>
        <end position="199"/>
    </location>
</feature>
<evidence type="ECO:0000256" key="1">
    <source>
        <dbReference type="SAM" id="Phobius"/>
    </source>
</evidence>
<dbReference type="OrthoDB" id="419711at2759"/>
<dbReference type="EMBL" id="OU898285">
    <property type="protein sequence ID" value="CAG9828626.1"/>
    <property type="molecule type" value="Genomic_DNA"/>
</dbReference>
<keyword evidence="1" id="KW-1133">Transmembrane helix</keyword>
<feature type="transmembrane region" description="Helical" evidence="1">
    <location>
        <begin position="42"/>
        <end position="61"/>
    </location>
</feature>